<gene>
    <name evidence="5" type="ORF">FL622_01080</name>
</gene>
<dbReference type="EMBL" id="VJVV01000001">
    <property type="protein sequence ID" value="TRO83807.1"/>
    <property type="molecule type" value="Genomic_DNA"/>
</dbReference>
<evidence type="ECO:0000256" key="3">
    <source>
        <dbReference type="PROSITE-ProRule" id="PRU00339"/>
    </source>
</evidence>
<feature type="repeat" description="TPR" evidence="3">
    <location>
        <begin position="58"/>
        <end position="91"/>
    </location>
</feature>
<dbReference type="InterPro" id="IPR051012">
    <property type="entry name" value="CellSynth/LPSAsmb/PSIAsmb"/>
</dbReference>
<evidence type="ECO:0008006" key="7">
    <source>
        <dbReference type="Google" id="ProtNLM"/>
    </source>
</evidence>
<keyword evidence="2 3" id="KW-0802">TPR repeat</keyword>
<protein>
    <recommendedName>
        <fullName evidence="7">Tetratricopeptide repeat protein</fullName>
    </recommendedName>
</protein>
<organism evidence="5 6">
    <name type="scientific">Trichloromonas acetexigens</name>
    <dbReference type="NCBI Taxonomy" id="38815"/>
    <lineage>
        <taxon>Bacteria</taxon>
        <taxon>Pseudomonadati</taxon>
        <taxon>Thermodesulfobacteriota</taxon>
        <taxon>Desulfuromonadia</taxon>
        <taxon>Desulfuromonadales</taxon>
        <taxon>Trichloromonadaceae</taxon>
        <taxon>Trichloromonas</taxon>
    </lineage>
</organism>
<feature type="region of interest" description="Disordered" evidence="4">
    <location>
        <begin position="734"/>
        <end position="753"/>
    </location>
</feature>
<feature type="region of interest" description="Disordered" evidence="4">
    <location>
        <begin position="404"/>
        <end position="428"/>
    </location>
</feature>
<dbReference type="OrthoDB" id="5482461at2"/>
<accession>A0A550JKU1</accession>
<comment type="caution">
    <text evidence="5">The sequence shown here is derived from an EMBL/GenBank/DDBJ whole genome shotgun (WGS) entry which is preliminary data.</text>
</comment>
<keyword evidence="6" id="KW-1185">Reference proteome</keyword>
<dbReference type="Proteomes" id="UP000317155">
    <property type="component" value="Unassembled WGS sequence"/>
</dbReference>
<reference evidence="5 6" key="1">
    <citation type="submission" date="2019-07" db="EMBL/GenBank/DDBJ databases">
        <title>Insights of Desulfuromonas acetexigens electromicrobiology.</title>
        <authorList>
            <person name="Katuri K."/>
            <person name="Sapireddy V."/>
            <person name="Shaw D.R."/>
            <person name="Saikaly P."/>
        </authorList>
    </citation>
    <scope>NUCLEOTIDE SEQUENCE [LARGE SCALE GENOMIC DNA]</scope>
    <source>
        <strain evidence="5 6">2873</strain>
    </source>
</reference>
<dbReference type="Gene3D" id="1.25.40.10">
    <property type="entry name" value="Tetratricopeptide repeat domain"/>
    <property type="match status" value="4"/>
</dbReference>
<dbReference type="SMART" id="SM00028">
    <property type="entry name" value="TPR"/>
    <property type="match status" value="7"/>
</dbReference>
<evidence type="ECO:0000256" key="4">
    <source>
        <dbReference type="SAM" id="MobiDB-lite"/>
    </source>
</evidence>
<dbReference type="InterPro" id="IPR011990">
    <property type="entry name" value="TPR-like_helical_dom_sf"/>
</dbReference>
<dbReference type="RefSeq" id="WP_092052550.1">
    <property type="nucleotide sequence ID" value="NZ_FOJJ01000001.1"/>
</dbReference>
<name>A0A550JKU1_9BACT</name>
<dbReference type="Pfam" id="PF13432">
    <property type="entry name" value="TPR_16"/>
    <property type="match status" value="1"/>
</dbReference>
<sequence>MTKKEKLIDSAQKNIQKGQIAKAIKDYLQLVELEPKDIRHRQKLAELYNRAKQTAQALEEYHKVGNHYADNGFYLKAIAVFKQIQRISPEDLKIYIRLAELNVKQGLVGNAMAEYRQLIARHEQAGDTDAVIDVLRRMKAIDPENLNIRVKLGETLAAAGMKNDALEDFQDVLKVLQAKGDQVKLLKLHEIFARFFPDEPLIQIGLGMCLIHQGKAERGIALLESLQGTAPEDPAILDALASGHHLLGAHDRERTFLEGLAELLPGDLDVRERLVRACLAGEAWSEALDQLETTKADFLEADRLVSLRELYETLRKHLPDEPRVGVTLQTIYELSGEGAKLFDAMADEQPESSTATEAISEEGLPPLFSDEDGSVTPHIEPALVEESEEMALEFLESLETTPVAEKTEDSLGDSPLVLDLPGDDVFADLGDESSEAAVGAPATDEESDLVPFDLDSEELSFNFDDEPAEISTTEEPASLPDFDLAPNASAEPLFSEGTGLAEKLEEAGFLATQGRFAEAESLCRELLAVEPGCRVAEELLTDIRSRQQAPTTEPSAQEDFFDFGAEILDELGEENLPTPEAVRSHQDRYGMEGVFSAFKKGVRAQIDSDDAESHFNLGIAYKEMGLLDDAIGEFEQAMNDASRCLDCVTLIALCQVEKGDFKGAETTLKLGLALPGLTATQRMSIYYDLGQVYELVQRPLEALECFQSVHDVDMFYRDVQAKILSLRQQLGLGSDDHEGPAGSGGSKNRVSYI</sequence>
<dbReference type="AlphaFoldDB" id="A0A550JKU1"/>
<evidence type="ECO:0000313" key="5">
    <source>
        <dbReference type="EMBL" id="TRO83807.1"/>
    </source>
</evidence>
<evidence type="ECO:0000313" key="6">
    <source>
        <dbReference type="Proteomes" id="UP000317155"/>
    </source>
</evidence>
<dbReference type="SUPFAM" id="SSF48452">
    <property type="entry name" value="TPR-like"/>
    <property type="match status" value="2"/>
</dbReference>
<evidence type="ECO:0000256" key="2">
    <source>
        <dbReference type="ARBA" id="ARBA00022803"/>
    </source>
</evidence>
<dbReference type="InterPro" id="IPR019734">
    <property type="entry name" value="TPR_rpt"/>
</dbReference>
<dbReference type="PANTHER" id="PTHR45586">
    <property type="entry name" value="TPR REPEAT-CONTAINING PROTEIN PA4667"/>
    <property type="match status" value="1"/>
</dbReference>
<dbReference type="PROSITE" id="PS50005">
    <property type="entry name" value="TPR"/>
    <property type="match status" value="2"/>
</dbReference>
<dbReference type="PANTHER" id="PTHR45586:SF1">
    <property type="entry name" value="LIPOPOLYSACCHARIDE ASSEMBLY PROTEIN B"/>
    <property type="match status" value="1"/>
</dbReference>
<evidence type="ECO:0000256" key="1">
    <source>
        <dbReference type="ARBA" id="ARBA00022737"/>
    </source>
</evidence>
<keyword evidence="1" id="KW-0677">Repeat</keyword>
<proteinExistence type="predicted"/>
<feature type="repeat" description="TPR" evidence="3">
    <location>
        <begin position="611"/>
        <end position="644"/>
    </location>
</feature>